<dbReference type="EMBL" id="JBDODL010000281">
    <property type="protein sequence ID" value="MES1919413.1"/>
    <property type="molecule type" value="Genomic_DNA"/>
</dbReference>
<dbReference type="Gene3D" id="3.30.70.330">
    <property type="match status" value="1"/>
</dbReference>
<dbReference type="InterPro" id="IPR035979">
    <property type="entry name" value="RBD_domain_sf"/>
</dbReference>
<dbReference type="SMART" id="SM00360">
    <property type="entry name" value="RRM"/>
    <property type="match status" value="1"/>
</dbReference>
<name>A0ABV2AI98_9EUKA</name>
<dbReference type="SUPFAM" id="SSF54928">
    <property type="entry name" value="RNA-binding domain, RBD"/>
    <property type="match status" value="1"/>
</dbReference>
<keyword evidence="1 2" id="KW-0694">RNA-binding</keyword>
<evidence type="ECO:0000313" key="5">
    <source>
        <dbReference type="Proteomes" id="UP001439008"/>
    </source>
</evidence>
<evidence type="ECO:0000256" key="2">
    <source>
        <dbReference type="PROSITE-ProRule" id="PRU00176"/>
    </source>
</evidence>
<dbReference type="Proteomes" id="UP001439008">
    <property type="component" value="Unassembled WGS sequence"/>
</dbReference>
<keyword evidence="5" id="KW-1185">Reference proteome</keyword>
<reference evidence="4 5" key="1">
    <citation type="journal article" date="2024" name="BMC Biol.">
        <title>Comparative genomics of Ascetosporea gives new insight into the evolutionary basis for animal parasitism in Rhizaria.</title>
        <authorList>
            <person name="Hiltunen Thoren M."/>
            <person name="Onut-Brannstrom I."/>
            <person name="Alfjorden A."/>
            <person name="Peckova H."/>
            <person name="Swords F."/>
            <person name="Hooper C."/>
            <person name="Holzer A.S."/>
            <person name="Bass D."/>
            <person name="Burki F."/>
        </authorList>
    </citation>
    <scope>NUCLEOTIDE SEQUENCE [LARGE SCALE GENOMIC DNA]</scope>
    <source>
        <strain evidence="4">20-A016</strain>
    </source>
</reference>
<feature type="domain" description="RRM" evidence="3">
    <location>
        <begin position="41"/>
        <end position="115"/>
    </location>
</feature>
<evidence type="ECO:0000256" key="1">
    <source>
        <dbReference type="ARBA" id="ARBA00022884"/>
    </source>
</evidence>
<dbReference type="PROSITE" id="PS50102">
    <property type="entry name" value="RRM"/>
    <property type="match status" value="1"/>
</dbReference>
<evidence type="ECO:0000259" key="3">
    <source>
        <dbReference type="PROSITE" id="PS50102"/>
    </source>
</evidence>
<comment type="caution">
    <text evidence="4">The sequence shown here is derived from an EMBL/GenBank/DDBJ whole genome shotgun (WGS) entry which is preliminary data.</text>
</comment>
<protein>
    <recommendedName>
        <fullName evidence="3">RRM domain-containing protein</fullName>
    </recommendedName>
</protein>
<evidence type="ECO:0000313" key="4">
    <source>
        <dbReference type="EMBL" id="MES1919413.1"/>
    </source>
</evidence>
<organism evidence="4 5">
    <name type="scientific">Bonamia ostreae</name>
    <dbReference type="NCBI Taxonomy" id="126728"/>
    <lineage>
        <taxon>Eukaryota</taxon>
        <taxon>Sar</taxon>
        <taxon>Rhizaria</taxon>
        <taxon>Endomyxa</taxon>
        <taxon>Ascetosporea</taxon>
        <taxon>Haplosporida</taxon>
        <taxon>Bonamia</taxon>
    </lineage>
</organism>
<sequence>KVAYAKVDSDIITGKKSKLAEKREIQRKTDSAPAVSESPNNVLFLQNLPKEINAQTLISLFGKYQGFRQVRMIESKPGIAFVDFHTSFHAGVALSQLQDYPITEKHLMNVSYAKAA</sequence>
<accession>A0ABV2AI98</accession>
<proteinExistence type="predicted"/>
<feature type="non-terminal residue" evidence="4">
    <location>
        <position position="1"/>
    </location>
</feature>
<dbReference type="InterPro" id="IPR012677">
    <property type="entry name" value="Nucleotide-bd_a/b_plait_sf"/>
</dbReference>
<dbReference type="Pfam" id="PF00076">
    <property type="entry name" value="RRM_1"/>
    <property type="match status" value="1"/>
</dbReference>
<dbReference type="InterPro" id="IPR000504">
    <property type="entry name" value="RRM_dom"/>
</dbReference>
<dbReference type="CDD" id="cd12247">
    <property type="entry name" value="RRM2_U1A_like"/>
    <property type="match status" value="1"/>
</dbReference>
<dbReference type="PANTHER" id="PTHR10501">
    <property type="entry name" value="U1 SMALL NUCLEAR RIBONUCLEOPROTEIN A/U2 SMALL NUCLEAR RIBONUCLEOPROTEIN B"/>
    <property type="match status" value="1"/>
</dbReference>
<gene>
    <name evidence="4" type="ORF">MHBO_001250</name>
</gene>